<dbReference type="Pfam" id="PF00990">
    <property type="entry name" value="GGDEF"/>
    <property type="match status" value="1"/>
</dbReference>
<dbReference type="InterPro" id="IPR001638">
    <property type="entry name" value="Solute-binding_3/MltF_N"/>
</dbReference>
<dbReference type="GO" id="GO:0006355">
    <property type="term" value="P:regulation of DNA-templated transcription"/>
    <property type="evidence" value="ECO:0007669"/>
    <property type="project" value="InterPro"/>
</dbReference>
<dbReference type="Pfam" id="PF00497">
    <property type="entry name" value="SBP_bac_3"/>
    <property type="match status" value="1"/>
</dbReference>
<dbReference type="CDD" id="cd01949">
    <property type="entry name" value="GGDEF"/>
    <property type="match status" value="1"/>
</dbReference>
<keyword evidence="1" id="KW-1133">Transmembrane helix</keyword>
<feature type="domain" description="PAC" evidence="4">
    <location>
        <begin position="395"/>
        <end position="447"/>
    </location>
</feature>
<dbReference type="Pfam" id="PF13426">
    <property type="entry name" value="PAS_9"/>
    <property type="match status" value="1"/>
</dbReference>
<evidence type="ECO:0000256" key="1">
    <source>
        <dbReference type="SAM" id="Phobius"/>
    </source>
</evidence>
<dbReference type="SUPFAM" id="SSF53850">
    <property type="entry name" value="Periplasmic binding protein-like II"/>
    <property type="match status" value="1"/>
</dbReference>
<keyword evidence="1" id="KW-0472">Membrane</keyword>
<reference evidence="6 7" key="1">
    <citation type="submission" date="2010-08" db="EMBL/GenBank/DDBJ databases">
        <title>Complete sequence of Gallionella capsiferriformans ES-2.</title>
        <authorList>
            <consortium name="US DOE Joint Genome Institute"/>
            <person name="Lucas S."/>
            <person name="Copeland A."/>
            <person name="Lapidus A."/>
            <person name="Cheng J.-F."/>
            <person name="Bruce D."/>
            <person name="Goodwin L."/>
            <person name="Pitluck S."/>
            <person name="Chertkov O."/>
            <person name="Davenport K.W."/>
            <person name="Detter J.C."/>
            <person name="Han C."/>
            <person name="Tapia R."/>
            <person name="Land M."/>
            <person name="Hauser L."/>
            <person name="Chang Y.-J."/>
            <person name="Jeffries C."/>
            <person name="Kyrpides N."/>
            <person name="Ivanova N."/>
            <person name="Mikhailova N."/>
            <person name="Shelobolina E.S."/>
            <person name="Picardal F."/>
            <person name="Roden E."/>
            <person name="Emerson D."/>
            <person name="Woyke T."/>
        </authorList>
    </citation>
    <scope>NUCLEOTIDE SEQUENCE [LARGE SCALE GENOMIC DNA]</scope>
    <source>
        <strain evidence="6 7">ES-2</strain>
    </source>
</reference>
<dbReference type="HOGENOM" id="CLU_298051_0_0_4"/>
<dbReference type="PANTHER" id="PTHR44757">
    <property type="entry name" value="DIGUANYLATE CYCLASE DGCP"/>
    <property type="match status" value="1"/>
</dbReference>
<keyword evidence="1" id="KW-0812">Transmembrane</keyword>
<accession>D9SJI4</accession>
<dbReference type="Proteomes" id="UP000001235">
    <property type="component" value="Chromosome"/>
</dbReference>
<dbReference type="InterPro" id="IPR000014">
    <property type="entry name" value="PAS"/>
</dbReference>
<dbReference type="EMBL" id="CP002159">
    <property type="protein sequence ID" value="ADL56372.1"/>
    <property type="molecule type" value="Genomic_DNA"/>
</dbReference>
<dbReference type="Gene3D" id="3.40.190.10">
    <property type="entry name" value="Periplasmic binding protein-like II"/>
    <property type="match status" value="2"/>
</dbReference>
<dbReference type="AlphaFoldDB" id="D9SJI4"/>
<keyword evidence="2" id="KW-0732">Signal</keyword>
<dbReference type="CDD" id="cd00130">
    <property type="entry name" value="PAS"/>
    <property type="match status" value="4"/>
</dbReference>
<name>D9SJI4_GALCS</name>
<dbReference type="Pfam" id="PF00989">
    <property type="entry name" value="PAS"/>
    <property type="match status" value="1"/>
</dbReference>
<dbReference type="PROSITE" id="PS50113">
    <property type="entry name" value="PAC"/>
    <property type="match status" value="3"/>
</dbReference>
<feature type="chain" id="PRO_5003128278" evidence="2">
    <location>
        <begin position="32"/>
        <end position="1009"/>
    </location>
</feature>
<dbReference type="SMART" id="SM00091">
    <property type="entry name" value="PAS"/>
    <property type="match status" value="4"/>
</dbReference>
<dbReference type="NCBIfam" id="TIGR00229">
    <property type="entry name" value="sensory_box"/>
    <property type="match status" value="4"/>
</dbReference>
<dbReference type="SMART" id="SM00267">
    <property type="entry name" value="GGDEF"/>
    <property type="match status" value="1"/>
</dbReference>
<evidence type="ECO:0000259" key="3">
    <source>
        <dbReference type="PROSITE" id="PS50112"/>
    </source>
</evidence>
<feature type="domain" description="PAS" evidence="3">
    <location>
        <begin position="703"/>
        <end position="773"/>
    </location>
</feature>
<evidence type="ECO:0000259" key="4">
    <source>
        <dbReference type="PROSITE" id="PS50113"/>
    </source>
</evidence>
<dbReference type="InterPro" id="IPR001610">
    <property type="entry name" value="PAC"/>
</dbReference>
<dbReference type="Pfam" id="PF08447">
    <property type="entry name" value="PAS_3"/>
    <property type="match status" value="1"/>
</dbReference>
<evidence type="ECO:0000313" key="6">
    <source>
        <dbReference type="EMBL" id="ADL56372.1"/>
    </source>
</evidence>
<feature type="signal peptide" evidence="2">
    <location>
        <begin position="1"/>
        <end position="31"/>
    </location>
</feature>
<dbReference type="PANTHER" id="PTHR44757:SF10">
    <property type="entry name" value="MEMBRANE PROTEIN"/>
    <property type="match status" value="1"/>
</dbReference>
<dbReference type="SUPFAM" id="SSF55073">
    <property type="entry name" value="Nucleotide cyclase"/>
    <property type="match status" value="1"/>
</dbReference>
<dbReference type="Gene3D" id="3.30.70.270">
    <property type="match status" value="1"/>
</dbReference>
<dbReference type="CDD" id="cd13704">
    <property type="entry name" value="PBP2_HisK"/>
    <property type="match status" value="1"/>
</dbReference>
<dbReference type="SMART" id="SM00062">
    <property type="entry name" value="PBPb"/>
    <property type="match status" value="1"/>
</dbReference>
<dbReference type="SMART" id="SM00086">
    <property type="entry name" value="PAC"/>
    <property type="match status" value="4"/>
</dbReference>
<dbReference type="SUPFAM" id="SSF55785">
    <property type="entry name" value="PYP-like sensor domain (PAS domain)"/>
    <property type="match status" value="4"/>
</dbReference>
<feature type="domain" description="PAS" evidence="3">
    <location>
        <begin position="571"/>
        <end position="624"/>
    </location>
</feature>
<dbReference type="InterPro" id="IPR013656">
    <property type="entry name" value="PAS_4"/>
</dbReference>
<dbReference type="eggNOG" id="COG3829">
    <property type="taxonomic scope" value="Bacteria"/>
</dbReference>
<keyword evidence="7" id="KW-1185">Reference proteome</keyword>
<evidence type="ECO:0000256" key="2">
    <source>
        <dbReference type="SAM" id="SignalP"/>
    </source>
</evidence>
<proteinExistence type="predicted"/>
<dbReference type="PROSITE" id="PS50887">
    <property type="entry name" value="GGDEF"/>
    <property type="match status" value="1"/>
</dbReference>
<dbReference type="InterPro" id="IPR013655">
    <property type="entry name" value="PAS_fold_3"/>
</dbReference>
<dbReference type="Gene3D" id="3.30.450.20">
    <property type="entry name" value="PAS domain"/>
    <property type="match status" value="4"/>
</dbReference>
<dbReference type="InterPro" id="IPR029787">
    <property type="entry name" value="Nucleotide_cyclase"/>
</dbReference>
<dbReference type="eggNOG" id="COG2202">
    <property type="taxonomic scope" value="Bacteria"/>
</dbReference>
<dbReference type="PROSITE" id="PS50112">
    <property type="entry name" value="PAS"/>
    <property type="match status" value="2"/>
</dbReference>
<dbReference type="NCBIfam" id="TIGR00254">
    <property type="entry name" value="GGDEF"/>
    <property type="match status" value="1"/>
</dbReference>
<organism evidence="6 7">
    <name type="scientific">Gallionella capsiferriformans (strain ES-2)</name>
    <name type="common">Gallionella ferruginea capsiferriformans (strain ES-2)</name>
    <dbReference type="NCBI Taxonomy" id="395494"/>
    <lineage>
        <taxon>Bacteria</taxon>
        <taxon>Pseudomonadati</taxon>
        <taxon>Pseudomonadota</taxon>
        <taxon>Betaproteobacteria</taxon>
        <taxon>Nitrosomonadales</taxon>
        <taxon>Gallionellaceae</taxon>
        <taxon>Gallionella</taxon>
    </lineage>
</organism>
<dbReference type="InterPro" id="IPR013767">
    <property type="entry name" value="PAS_fold"/>
</dbReference>
<gene>
    <name evidence="6" type="ordered locus">Galf_2370</name>
</gene>
<dbReference type="InterPro" id="IPR043128">
    <property type="entry name" value="Rev_trsase/Diguanyl_cyclase"/>
</dbReference>
<protein>
    <submittedName>
        <fullName evidence="6">Diguanylate cyclase with PAS/PAC sensor</fullName>
    </submittedName>
</protein>
<dbReference type="InterPro" id="IPR000160">
    <property type="entry name" value="GGDEF_dom"/>
</dbReference>
<dbReference type="InterPro" id="IPR000700">
    <property type="entry name" value="PAS-assoc_C"/>
</dbReference>
<dbReference type="InterPro" id="IPR052155">
    <property type="entry name" value="Biofilm_reg_signaling"/>
</dbReference>
<evidence type="ECO:0000259" key="5">
    <source>
        <dbReference type="PROSITE" id="PS50887"/>
    </source>
</evidence>
<sequence length="1009" mass="113243">MHTTGTNVRKVLTYFVMFFHLLFLVNTVAHASSETQDITSQTPTQVTQLHKATLIVGSEQDYPPFATGMTDATAGGFTVDLWKAVADEARLNYTIRVLPFHQLLQEFKDGKIDVLINLAQSEQRRHFADFTVPHVIMHGAIFVRRGKNSIHTEDDLHGKSIIVLRADLGHDYAVSKGWMNNLVLVDSPVEGFKLLASGKHDAMLLAKLTGIQTLNSLGLDTVQPLKIKIGFSQKFSFAVAKGQSDLLGKINEGLALTKSNRTYDALYEKWFSAYEERAISRSDILLYLTPVFAFFLLMAIYVYYRRKVEREMAGAALAEAKKLLATIIDTAPIRIFWKDKHLKYLGCNAIFSKDAGAESPNEVIGKDDYQMVWRAQAAEYRQDDLAVIASGQTKLFYEEQQTTPAGEVIWLHTSKVPLKNSSGEIIGILGVYEDITEKKHTEEQMQFLLLEQKAMLENDLVGIVRVQDRVITWANPSFEHMLGYGKGELNGKPTRICYINDKAYHDLGEAAYPALKSGKVYRTQLEHACKDGRVIWVDISGTTLNATTGESLWAFLDITERKQVETALQNSNQQLNLLLDSMAEGTYGVDTNENCIFVNHSFLKILGYQSQDEVVGKNIHELIHHSHADGTPYPASECRIYASNLRNENLHCDDEVFWHRLGVPIPVEYWSRPIINDGVLIGCIVTFIDISERKEAEEKLRYSEQRFHDVSDAAGEYLWELDANMIYTYVSTRAIDVKGYTPEELLGKSPMAFMPEEDIENVGNIINRAITSRGPFKLEHRDITKSGALVWEEVNGLPIYDKNGEVIGLRGTGLNISERKEMEERVHQLAFYDPLTSLPNRRLLNDRLSQAMSAGERSGLYGALMFLDLDNFKPLNDTHGHGVGDLLLIEAASRLKKCVRGMDTVARFGGDEFVVMLSELDAGKSDATVQARLVAEKILAALSEPYVLKISTSDEFSSVEHHCTASIGVTVFLNHVTRQDDILKQADDAMYVAKGAGRNSIRFHEEFKS</sequence>
<feature type="domain" description="GGDEF" evidence="5">
    <location>
        <begin position="860"/>
        <end position="1006"/>
    </location>
</feature>
<feature type="domain" description="PAC" evidence="4">
    <location>
        <begin position="519"/>
        <end position="570"/>
    </location>
</feature>
<dbReference type="eggNOG" id="COG2199">
    <property type="taxonomic scope" value="Bacteria"/>
</dbReference>
<feature type="transmembrane region" description="Helical" evidence="1">
    <location>
        <begin position="284"/>
        <end position="304"/>
    </location>
</feature>
<evidence type="ECO:0000313" key="7">
    <source>
        <dbReference type="Proteomes" id="UP000001235"/>
    </source>
</evidence>
<dbReference type="STRING" id="395494.Galf_2370"/>
<dbReference type="Pfam" id="PF08448">
    <property type="entry name" value="PAS_4"/>
    <property type="match status" value="1"/>
</dbReference>
<dbReference type="KEGG" id="gca:Galf_2370"/>
<feature type="domain" description="PAC" evidence="4">
    <location>
        <begin position="776"/>
        <end position="828"/>
    </location>
</feature>
<dbReference type="InterPro" id="IPR035965">
    <property type="entry name" value="PAS-like_dom_sf"/>
</dbReference>
<dbReference type="eggNOG" id="COG0834">
    <property type="taxonomic scope" value="Bacteria"/>
</dbReference>